<feature type="region of interest" description="Disordered" evidence="1">
    <location>
        <begin position="749"/>
        <end position="772"/>
    </location>
</feature>
<feature type="domain" description="Ig-like" evidence="2">
    <location>
        <begin position="423"/>
        <end position="526"/>
    </location>
</feature>
<feature type="compositionally biased region" description="Basic and acidic residues" evidence="1">
    <location>
        <begin position="862"/>
        <end position="886"/>
    </location>
</feature>
<feature type="compositionally biased region" description="Polar residues" evidence="1">
    <location>
        <begin position="257"/>
        <end position="268"/>
    </location>
</feature>
<keyword evidence="4" id="KW-1185">Reference proteome</keyword>
<feature type="compositionally biased region" description="Basic and acidic residues" evidence="1">
    <location>
        <begin position="1563"/>
        <end position="1579"/>
    </location>
</feature>
<dbReference type="InterPro" id="IPR003599">
    <property type="entry name" value="Ig_sub"/>
</dbReference>
<feature type="compositionally biased region" description="Basic and acidic residues" evidence="1">
    <location>
        <begin position="825"/>
        <end position="838"/>
    </location>
</feature>
<dbReference type="InterPro" id="IPR036179">
    <property type="entry name" value="Ig-like_dom_sf"/>
</dbReference>
<feature type="region of interest" description="Disordered" evidence="1">
    <location>
        <begin position="788"/>
        <end position="976"/>
    </location>
</feature>
<dbReference type="OrthoDB" id="10072397at2759"/>
<dbReference type="InterPro" id="IPR013098">
    <property type="entry name" value="Ig_I-set"/>
</dbReference>
<organism evidence="3 4">
    <name type="scientific">Orchesella cincta</name>
    <name type="common">Springtail</name>
    <name type="synonym">Podura cincta</name>
    <dbReference type="NCBI Taxonomy" id="48709"/>
    <lineage>
        <taxon>Eukaryota</taxon>
        <taxon>Metazoa</taxon>
        <taxon>Ecdysozoa</taxon>
        <taxon>Arthropoda</taxon>
        <taxon>Hexapoda</taxon>
        <taxon>Collembola</taxon>
        <taxon>Entomobryomorpha</taxon>
        <taxon>Entomobryoidea</taxon>
        <taxon>Orchesellidae</taxon>
        <taxon>Orchesellinae</taxon>
        <taxon>Orchesella</taxon>
    </lineage>
</organism>
<dbReference type="SMART" id="SM00409">
    <property type="entry name" value="IG"/>
    <property type="match status" value="1"/>
</dbReference>
<dbReference type="STRING" id="48709.A0A1D2N7L5"/>
<gene>
    <name evidence="3" type="ORF">Ocin01_05455</name>
</gene>
<feature type="region of interest" description="Disordered" evidence="1">
    <location>
        <begin position="1110"/>
        <end position="1156"/>
    </location>
</feature>
<sequence>MNCLITWDDNNIIKIFLYFTPTDDVLFHRFHQKLSDGLMNLGYSLKLAIENKPLSETPTSAHTTLTNLLVEVKEAAMELPLMETTTIPREKTKDEIISDAADGKKSGGEGQSSYEDVLATAILNKVVLNGQKARNKSDSPLSLVDSAVQTDSEMSETSEIVTQKNQYNVQGWVTNLEKRSPQQHSSNLSDDDLSMGTSSSNWSNEGPTHRGSTHQQIVIEEQVEEITTTYESDSDIGHSPPVRNRKLRKSGRRDRSNNTSEVPQTVVTNEDPLFGVDLSNFDKRVPFPEGGVDIISPTEAGVLHENEAQDPKEPQIGAEKASDLSDLSDHVNEDDEDGDYIMSSSDEEKDNKAQDEESTVVDAPQAKNTNGHQVEVITTQIHRPQEKKSSLVEQQINVGKAPPTQPVKQEKVINPVTKVKVKPERKVERGMSFTTIPQDCKVSAGKTAKFVCTIGETSPSYSVAWFFEGALITSEKGKRWIYSAENTHRHFLYIYDVNEKDAGNYHVSVFDHRGNETKNSFKLAVSATEQRRTDPPTFTVLKEIVKASTQEHVLTIPFEISGFPEPYLEIYRNNVEISKLSHVLLEGEGAGKWVLQIRKNETDFSVDGEYVAVAKNKGGMTKVTFQIQHGEGVPTAIAETQKVTKDNLATAPENHAKSLSPQPRPVSAASQVSSIEETLRETSQSMDANQTLIKEDYEALLEWEQSRNIDSSKMTIAEREKLKWQNPVNLPNNPYAPENLAKRIRQRENSGFSLPPSKPGDISVTSSDDERPSVDRLAQNYQKDYYVHGVQPSPSKLPTGPKFPPSMSLPLEKARNKTPTSSKEPSVEKEEVPKEQPVSRKPSFLVNQPVVSESPVEIPKVPLEKRESIREKFEETGRKKPVEMDKVAPLNKRQISSSPTPPPPEIRSSKSPTPSPDRSRQGSVESRSAKKDSAELEAIKLPSVKRLAQQFNKEPSPEETKVKEISKVPPPINPISRNLIKLQDSKSIQQPKPKVEPLFIRNEQPVQPKQNVAPKVPFERQEAQALDTPSMISLDEKRSSISDPPPIPPQPKIPLQRQEAFVIETPSIIPMEENRRSSFSFPKSEKDEIAELESQVIKIDTEDGVNKVPDIINKQDVSESPSLVSEDEISGDEETGVPPPPLPFTPPPPKTPTSEDPIVLLYDAFSEQNNSDNDTNHVDAIIQSPTTPTFESFPSFSRSLSRNSESDQMHLPSIPNSYMPHWARSKSDASIDLDTLQFELRSEEQDHLPPSILPDTPQPASLATTITDDALTETESEYGITDELENLKEHNDRQPFYKTFNTPTASTSTSKRNSWNTTSSFAYSPTNSFRRTDGESDMDNDEHHHAWSENTPSIVPAHVKTVALSSDGNQSESSASESVGKSKGQRVTRSPSRVMSIAAQFETNNSSNNSSLERDKDKGSKSSLKEDKAKDEAAKSSPKPLTRRLTAMEVLATPAASMLAKKAEEDEEEMRRLRRSIVRGARSNKGLKTDPDRLLNETKMQRTQSLTPLEYENKVEQPTPKLVHSLTARSVSREFREGLRLSHPSPPNMNIKVAPKLSPNKENSQESKQEEQNESERETVTITNNSKNSDNKNRQNGEETSSENQNNDMLTSAALNKSKRTASNSILSRAAFWDKRVKDGIVDDDVAIKEFPKVEGVAEKV</sequence>
<feature type="compositionally biased region" description="Polar residues" evidence="1">
    <location>
        <begin position="1299"/>
        <end position="1329"/>
    </location>
</feature>
<feature type="compositionally biased region" description="Basic and acidic residues" evidence="1">
    <location>
        <begin position="1487"/>
        <end position="1500"/>
    </location>
</feature>
<feature type="compositionally biased region" description="Basic and acidic residues" evidence="1">
    <location>
        <begin position="927"/>
        <end position="938"/>
    </location>
</feature>
<dbReference type="Proteomes" id="UP000094527">
    <property type="component" value="Unassembled WGS sequence"/>
</dbReference>
<feature type="compositionally biased region" description="Basic and acidic residues" evidence="1">
    <location>
        <begin position="1531"/>
        <end position="1540"/>
    </location>
</feature>
<feature type="region of interest" description="Disordered" evidence="1">
    <location>
        <begin position="1022"/>
        <end position="1057"/>
    </location>
</feature>
<feature type="compositionally biased region" description="Basic residues" evidence="1">
    <location>
        <begin position="243"/>
        <end position="252"/>
    </location>
</feature>
<feature type="region of interest" description="Disordered" evidence="1">
    <location>
        <begin position="307"/>
        <end position="372"/>
    </location>
</feature>
<feature type="compositionally biased region" description="Basic and acidic residues" evidence="1">
    <location>
        <begin position="320"/>
        <end position="331"/>
    </location>
</feature>
<evidence type="ECO:0000259" key="2">
    <source>
        <dbReference type="PROSITE" id="PS50835"/>
    </source>
</evidence>
<dbReference type="Pfam" id="PF07679">
    <property type="entry name" value="I-set"/>
    <property type="match status" value="1"/>
</dbReference>
<dbReference type="GO" id="GO:0016301">
    <property type="term" value="F:kinase activity"/>
    <property type="evidence" value="ECO:0007669"/>
    <property type="project" value="UniProtKB-KW"/>
</dbReference>
<protein>
    <submittedName>
        <fullName evidence="3">Myosin light chain kinase, smooth muscle</fullName>
    </submittedName>
</protein>
<dbReference type="SUPFAM" id="SSF48726">
    <property type="entry name" value="Immunoglobulin"/>
    <property type="match status" value="1"/>
</dbReference>
<feature type="compositionally biased region" description="Polar residues" evidence="1">
    <location>
        <begin position="1598"/>
        <end position="1627"/>
    </location>
</feature>
<evidence type="ECO:0000313" key="3">
    <source>
        <dbReference type="EMBL" id="ODN01221.1"/>
    </source>
</evidence>
<dbReference type="PROSITE" id="PS50835">
    <property type="entry name" value="IG_LIKE"/>
    <property type="match status" value="1"/>
</dbReference>
<feature type="region of interest" description="Disordered" evidence="1">
    <location>
        <begin position="175"/>
        <end position="215"/>
    </location>
</feature>
<evidence type="ECO:0000313" key="4">
    <source>
        <dbReference type="Proteomes" id="UP000094527"/>
    </source>
</evidence>
<feature type="compositionally biased region" description="Polar residues" evidence="1">
    <location>
        <begin position="147"/>
        <end position="162"/>
    </location>
</feature>
<proteinExistence type="predicted"/>
<feature type="compositionally biased region" description="Pro residues" evidence="1">
    <location>
        <begin position="1043"/>
        <end position="1052"/>
    </location>
</feature>
<dbReference type="InterPro" id="IPR013783">
    <property type="entry name" value="Ig-like_fold"/>
</dbReference>
<name>A0A1D2N7L5_ORCCI</name>
<dbReference type="EMBL" id="LJIJ01000166">
    <property type="protein sequence ID" value="ODN01221.1"/>
    <property type="molecule type" value="Genomic_DNA"/>
</dbReference>
<feature type="compositionally biased region" description="Acidic residues" evidence="1">
    <location>
        <begin position="1125"/>
        <end position="1135"/>
    </location>
</feature>
<feature type="compositionally biased region" description="Low complexity" evidence="1">
    <location>
        <begin position="1365"/>
        <end position="1382"/>
    </location>
</feature>
<feature type="region of interest" description="Disordered" evidence="1">
    <location>
        <begin position="134"/>
        <end position="162"/>
    </location>
</feature>
<feature type="compositionally biased region" description="Basic and acidic residues" evidence="1">
    <location>
        <begin position="1412"/>
        <end position="1434"/>
    </location>
</feature>
<reference evidence="3 4" key="1">
    <citation type="journal article" date="2016" name="Genome Biol. Evol.">
        <title>Gene Family Evolution Reflects Adaptation to Soil Environmental Stressors in the Genome of the Collembolan Orchesella cincta.</title>
        <authorList>
            <person name="Faddeeva-Vakhrusheva A."/>
            <person name="Derks M.F."/>
            <person name="Anvar S.Y."/>
            <person name="Agamennone V."/>
            <person name="Suring W."/>
            <person name="Smit S."/>
            <person name="van Straalen N.M."/>
            <person name="Roelofs D."/>
        </authorList>
    </citation>
    <scope>NUCLEOTIDE SEQUENCE [LARGE SCALE GENOMIC DNA]</scope>
    <source>
        <tissue evidence="3">Mixed pool</tissue>
    </source>
</reference>
<feature type="compositionally biased region" description="Polar residues" evidence="1">
    <location>
        <begin position="195"/>
        <end position="206"/>
    </location>
</feature>
<feature type="compositionally biased region" description="Basic and acidic residues" evidence="1">
    <location>
        <begin position="955"/>
        <end position="966"/>
    </location>
</feature>
<evidence type="ECO:0000256" key="1">
    <source>
        <dbReference type="SAM" id="MobiDB-lite"/>
    </source>
</evidence>
<comment type="caution">
    <text evidence="3">The sequence shown here is derived from an EMBL/GenBank/DDBJ whole genome shotgun (WGS) entry which is preliminary data.</text>
</comment>
<feature type="region of interest" description="Disordered" evidence="1">
    <location>
        <begin position="1287"/>
        <end position="1447"/>
    </location>
</feature>
<dbReference type="InterPro" id="IPR007110">
    <property type="entry name" value="Ig-like_dom"/>
</dbReference>
<feature type="region of interest" description="Disordered" evidence="1">
    <location>
        <begin position="1185"/>
        <end position="1213"/>
    </location>
</feature>
<keyword evidence="3" id="KW-0808">Transferase</keyword>
<feature type="compositionally biased region" description="Pro residues" evidence="1">
    <location>
        <begin position="1137"/>
        <end position="1151"/>
    </location>
</feature>
<accession>A0A1D2N7L5</accession>
<feature type="compositionally biased region" description="Low complexity" evidence="1">
    <location>
        <begin position="1190"/>
        <end position="1203"/>
    </location>
</feature>
<feature type="compositionally biased region" description="Polar residues" evidence="1">
    <location>
        <begin position="668"/>
        <end position="687"/>
    </location>
</feature>
<dbReference type="OMA" id="HTADINI"/>
<feature type="region of interest" description="Disordered" evidence="1">
    <location>
        <begin position="1459"/>
        <end position="1629"/>
    </location>
</feature>
<dbReference type="Gene3D" id="2.60.40.10">
    <property type="entry name" value="Immunoglobulins"/>
    <property type="match status" value="2"/>
</dbReference>
<feature type="region of interest" description="Disordered" evidence="1">
    <location>
        <begin position="227"/>
        <end position="269"/>
    </location>
</feature>
<keyword evidence="3" id="KW-0418">Kinase</keyword>
<feature type="region of interest" description="Disordered" evidence="1">
    <location>
        <begin position="652"/>
        <end position="687"/>
    </location>
</feature>